<name>A0AAN7Q6M0_9COLE</name>
<dbReference type="InterPro" id="IPR021109">
    <property type="entry name" value="Peptidase_aspartic_dom_sf"/>
</dbReference>
<accession>A0AAN7Q6M0</accession>
<feature type="compositionally biased region" description="Basic and acidic residues" evidence="1">
    <location>
        <begin position="378"/>
        <end position="388"/>
    </location>
</feature>
<dbReference type="CDD" id="cd00303">
    <property type="entry name" value="retropepsin_like"/>
    <property type="match status" value="1"/>
</dbReference>
<feature type="region of interest" description="Disordered" evidence="1">
    <location>
        <begin position="378"/>
        <end position="398"/>
    </location>
</feature>
<evidence type="ECO:0000313" key="2">
    <source>
        <dbReference type="EMBL" id="KAK4887479.1"/>
    </source>
</evidence>
<evidence type="ECO:0008006" key="4">
    <source>
        <dbReference type="Google" id="ProtNLM"/>
    </source>
</evidence>
<comment type="caution">
    <text evidence="2">The sequence shown here is derived from an EMBL/GenBank/DDBJ whole genome shotgun (WGS) entry which is preliminary data.</text>
</comment>
<evidence type="ECO:0000256" key="1">
    <source>
        <dbReference type="SAM" id="MobiDB-lite"/>
    </source>
</evidence>
<gene>
    <name evidence="2" type="ORF">RN001_003750</name>
</gene>
<feature type="region of interest" description="Disordered" evidence="1">
    <location>
        <begin position="863"/>
        <end position="897"/>
    </location>
</feature>
<protein>
    <recommendedName>
        <fullName evidence="4">Peptidase A2 domain-containing protein</fullName>
    </recommendedName>
</protein>
<proteinExistence type="predicted"/>
<dbReference type="EMBL" id="JARPUR010000001">
    <property type="protein sequence ID" value="KAK4887479.1"/>
    <property type="molecule type" value="Genomic_DNA"/>
</dbReference>
<reference evidence="3" key="1">
    <citation type="submission" date="2023-01" db="EMBL/GenBank/DDBJ databases">
        <title>Key to firefly adult light organ development and bioluminescence: homeobox transcription factors regulate luciferase expression and transportation to peroxisome.</title>
        <authorList>
            <person name="Fu X."/>
        </authorList>
    </citation>
    <scope>NUCLEOTIDE SEQUENCE [LARGE SCALE GENOMIC DNA]</scope>
</reference>
<dbReference type="SUPFAM" id="SSF50630">
    <property type="entry name" value="Acid proteases"/>
    <property type="match status" value="1"/>
</dbReference>
<dbReference type="AlphaFoldDB" id="A0AAN7Q6M0"/>
<sequence>MIYLYVNGVKRKFLLDSGSAITIIKENTLDNLEIHNVGDILLAGITGEGLQAIGMVKLNFGTQPNVVNCVFNVIVCGNNLVVGASGIIGRDFLGLTNSIINYKNNTLQIWNELIPISYEREDIFANIYNYNQGLSTNKEKIGVNYELVEKESVTSKIGKGISYELANQFPLYPSTQERSTNTQDINMEEDYDNEIFYDALQDMPQNQSENVYDLTLFEDRYLNLSTKENQTNGTKIKEFFNKSSQETTSRICHRKNIHGIGEIKETENLNSAHPAKLQYSSGNIPTIKEKTRKAAPDWTAKVEIIQYGELSEEEEEEDFHSAFKQRQQNFIINKANNEREKLHNNIQSSQLQVRNEIRKETNFCVDTSLAKPVKLLQDENDSKMEHTSTEQNSKKHLSNDRITENNVIKLADEIIIPAWLTMENTKLKEKELFMRQVEEILKLSPQAVNVMRTKCMMNFKLIERSSKCLKDPNPLATTLALLNKKYPLSVSKTSARKYRMPKNLFPLEKESKDGKHKHNRTLCKLEAIEWWVDKSEVPSQDVIDTINVLMKEPRKEVKKYYEISWAGSRVQWGPPIIERKIVATRDVSIQILTQLREKTLCEALFPEYIIPSKRVSQDMVDSVKDLSMLETTSRISLSRQLRIILNTMDPCYRYLPCIPGESPHLSTLRKTIHHSNYVIIGHQITGENRTQSLEKLSLEVGKMLIHCSRSQGLSHLQLTQVIDNISIMNKPLRKVVAEIGDIPSVGIKWLRAALELDSTLEFEKGGITFCPVSSHGHTAIVRNKSGLAISIRREAEVINFKKSALRGNFSHRSGNLINMNVNHTTIHELKILISQIAAYIKWNYNSTVSRTIEKMEEEIKKTAQLNEPQDQPTCASTSTLAHHTQRPNTVEASTTSLAPTYPNIDHWTSTMTSS</sequence>
<dbReference type="Gene3D" id="2.40.70.10">
    <property type="entry name" value="Acid Proteases"/>
    <property type="match status" value="1"/>
</dbReference>
<keyword evidence="3" id="KW-1185">Reference proteome</keyword>
<dbReference type="Proteomes" id="UP001353858">
    <property type="component" value="Unassembled WGS sequence"/>
</dbReference>
<organism evidence="2 3">
    <name type="scientific">Aquatica leii</name>
    <dbReference type="NCBI Taxonomy" id="1421715"/>
    <lineage>
        <taxon>Eukaryota</taxon>
        <taxon>Metazoa</taxon>
        <taxon>Ecdysozoa</taxon>
        <taxon>Arthropoda</taxon>
        <taxon>Hexapoda</taxon>
        <taxon>Insecta</taxon>
        <taxon>Pterygota</taxon>
        <taxon>Neoptera</taxon>
        <taxon>Endopterygota</taxon>
        <taxon>Coleoptera</taxon>
        <taxon>Polyphaga</taxon>
        <taxon>Elateriformia</taxon>
        <taxon>Elateroidea</taxon>
        <taxon>Lampyridae</taxon>
        <taxon>Luciolinae</taxon>
        <taxon>Aquatica</taxon>
    </lineage>
</organism>
<evidence type="ECO:0000313" key="3">
    <source>
        <dbReference type="Proteomes" id="UP001353858"/>
    </source>
</evidence>